<evidence type="ECO:0000313" key="3">
    <source>
        <dbReference type="Proteomes" id="UP000829354"/>
    </source>
</evidence>
<proteinExistence type="predicted"/>
<evidence type="ECO:0000256" key="1">
    <source>
        <dbReference type="SAM" id="MobiDB-lite"/>
    </source>
</evidence>
<evidence type="ECO:0000313" key="2">
    <source>
        <dbReference type="EMBL" id="UMM44536.1"/>
    </source>
</evidence>
<dbReference type="EMBL" id="CP092625">
    <property type="protein sequence ID" value="UMM44536.1"/>
    <property type="molecule type" value="Genomic_DNA"/>
</dbReference>
<feature type="compositionally biased region" description="Acidic residues" evidence="1">
    <location>
        <begin position="67"/>
        <end position="79"/>
    </location>
</feature>
<feature type="compositionally biased region" description="Acidic residues" evidence="1">
    <location>
        <begin position="28"/>
        <end position="37"/>
    </location>
</feature>
<keyword evidence="3" id="KW-1185">Reference proteome</keyword>
<dbReference type="Proteomes" id="UP000829354">
    <property type="component" value="Chromosome X"/>
</dbReference>
<gene>
    <name evidence="2" type="ORF">L5515_019670</name>
</gene>
<organism evidence="2 3">
    <name type="scientific">Caenorhabditis briggsae</name>
    <dbReference type="NCBI Taxonomy" id="6238"/>
    <lineage>
        <taxon>Eukaryota</taxon>
        <taxon>Metazoa</taxon>
        <taxon>Ecdysozoa</taxon>
        <taxon>Nematoda</taxon>
        <taxon>Chromadorea</taxon>
        <taxon>Rhabditida</taxon>
        <taxon>Rhabditina</taxon>
        <taxon>Rhabditomorpha</taxon>
        <taxon>Rhabditoidea</taxon>
        <taxon>Rhabditidae</taxon>
        <taxon>Peloderinae</taxon>
        <taxon>Caenorhabditis</taxon>
    </lineage>
</organism>
<sequence>MSRQVRSMKRLQAGWESVFLPKRIKLGEEEEKEEGNEESSIGENRENGEMIRNGELSKWRVWDSQEDFEDTTIDEDESRDESNLENMEQGICTC</sequence>
<feature type="region of interest" description="Disordered" evidence="1">
    <location>
        <begin position="67"/>
        <end position="94"/>
    </location>
</feature>
<accession>A0AAE9JVP5</accession>
<name>A0AAE9JVP5_CAEBR</name>
<dbReference type="AlphaFoldDB" id="A0AAE9JVP5"/>
<protein>
    <submittedName>
        <fullName evidence="2">Uncharacterized protein</fullName>
    </submittedName>
</protein>
<reference evidence="2 3" key="1">
    <citation type="submission" date="2022-04" db="EMBL/GenBank/DDBJ databases">
        <title>Chromosome-level reference genomes for two strains of Caenorhabditis briggsae: an improved platform for comparative genomics.</title>
        <authorList>
            <person name="Stevens L."/>
            <person name="Andersen E."/>
        </authorList>
    </citation>
    <scope>NUCLEOTIDE SEQUENCE [LARGE SCALE GENOMIC DNA]</scope>
    <source>
        <strain evidence="2">VX34</strain>
        <tissue evidence="2">Whole-organism</tissue>
    </source>
</reference>
<feature type="region of interest" description="Disordered" evidence="1">
    <location>
        <begin position="24"/>
        <end position="52"/>
    </location>
</feature>